<sequence>MMYHVIHKMTHELKILNPADVLDMDTDSEGRIIVHGADQQIYFLLASKDLVID</sequence>
<keyword evidence="2" id="KW-1185">Reference proteome</keyword>
<dbReference type="RefSeq" id="WP_218101299.1">
    <property type="nucleotide sequence ID" value="NZ_CAJVCE010000016.1"/>
</dbReference>
<evidence type="ECO:0000313" key="1">
    <source>
        <dbReference type="EMBL" id="CAG7651792.1"/>
    </source>
</evidence>
<dbReference type="Proteomes" id="UP000730618">
    <property type="component" value="Unassembled WGS sequence"/>
</dbReference>
<reference evidence="1 2" key="1">
    <citation type="submission" date="2021-06" db="EMBL/GenBank/DDBJ databases">
        <authorList>
            <person name="Criscuolo A."/>
        </authorList>
    </citation>
    <scope>NUCLEOTIDE SEQUENCE [LARGE SCALE GENOMIC DNA]</scope>
    <source>
        <strain evidence="2">CIP 111802</strain>
    </source>
</reference>
<proteinExistence type="predicted"/>
<organism evidence="1 2">
    <name type="scientific">Paenibacillus allorhizosphaerae</name>
    <dbReference type="NCBI Taxonomy" id="2849866"/>
    <lineage>
        <taxon>Bacteria</taxon>
        <taxon>Bacillati</taxon>
        <taxon>Bacillota</taxon>
        <taxon>Bacilli</taxon>
        <taxon>Bacillales</taxon>
        <taxon>Paenibacillaceae</taxon>
        <taxon>Paenibacillus</taxon>
    </lineage>
</organism>
<evidence type="ECO:0000313" key="2">
    <source>
        <dbReference type="Proteomes" id="UP000730618"/>
    </source>
</evidence>
<gene>
    <name evidence="1" type="ORF">PAECIP111802_05072</name>
</gene>
<accession>A0ABN7TR69</accession>
<comment type="caution">
    <text evidence="1">The sequence shown here is derived from an EMBL/GenBank/DDBJ whole genome shotgun (WGS) entry which is preliminary data.</text>
</comment>
<protein>
    <submittedName>
        <fullName evidence="1">Uncharacterized protein</fullName>
    </submittedName>
</protein>
<name>A0ABN7TR69_9BACL</name>
<dbReference type="EMBL" id="CAJVCE010000016">
    <property type="protein sequence ID" value="CAG7651792.1"/>
    <property type="molecule type" value="Genomic_DNA"/>
</dbReference>